<dbReference type="InterPro" id="IPR011990">
    <property type="entry name" value="TPR-like_helical_dom_sf"/>
</dbReference>
<gene>
    <name evidence="2" type="ORF">ZHD862_LOCUS20807</name>
</gene>
<dbReference type="AlphaFoldDB" id="A0A814TQ92"/>
<dbReference type="Pfam" id="PF13424">
    <property type="entry name" value="TPR_12"/>
    <property type="match status" value="1"/>
</dbReference>
<dbReference type="SUPFAM" id="SSF48452">
    <property type="entry name" value="TPR-like"/>
    <property type="match status" value="1"/>
</dbReference>
<dbReference type="EMBL" id="CAJNOT010001203">
    <property type="protein sequence ID" value="CAF1163301.1"/>
    <property type="molecule type" value="Genomic_DNA"/>
</dbReference>
<evidence type="ECO:0000256" key="1">
    <source>
        <dbReference type="PROSITE-ProRule" id="PRU00339"/>
    </source>
</evidence>
<evidence type="ECO:0000313" key="2">
    <source>
        <dbReference type="EMBL" id="CAF1163301.1"/>
    </source>
</evidence>
<reference evidence="2" key="1">
    <citation type="submission" date="2021-02" db="EMBL/GenBank/DDBJ databases">
        <authorList>
            <person name="Nowell W R."/>
        </authorList>
    </citation>
    <scope>NUCLEOTIDE SEQUENCE</scope>
</reference>
<keyword evidence="1" id="KW-0802">TPR repeat</keyword>
<dbReference type="SMART" id="SM00028">
    <property type="entry name" value="TPR"/>
    <property type="match status" value="2"/>
</dbReference>
<protein>
    <submittedName>
        <fullName evidence="2">Uncharacterized protein</fullName>
    </submittedName>
</protein>
<sequence>MGCSLPTCVSLNIQANVVQPQPLKISNNKLNQLQTTRFIENSLIIWLADQSLIEEENLLNQFRHVISTLRIFTDSVACFTFINNIHNEKIFLIISPEYEQFINRIHHLPQIFKIYIFDLLSQMVNNTIFQSNIFRNMIDLCNQLREDRELCELDCISITTIVPLSSDEVSVKRNAAFLIVQLIKEVISRYKFENDAKSRFADFCRIHYADNDEQLRAIDDFETTYRPQKALYWLIRPYFISRILNRIQRTIEVDILYKISFLMKHIHVQLVNFYDNINSPSKQISWIVYRGKTMLNDEFDMLLRNSSGGFLSSSCFLMASTDKNIAIDFLLRLIAINPQRIAILFEIHIDATKHAMSPFALLEDSNYEIQSTKDNICFTFSTVFRIESIEQINDFSIVMWIVKLILVDDSDSQLFHLIEPLHSNEVQVNPLAYAGKLSIDMGNFDHAEQFYLQLLDDQSILNQPRRYARVQSSLGYIFTLKNELSKALEHYQQALEANLSCLQPDHPDLISIYRIIGDCYSKTSNYVLALENYERTAQLMQHNTQSTDRQAIDDLNSYIVNTRKLLKDNYE</sequence>
<comment type="caution">
    <text evidence="2">The sequence shown here is derived from an EMBL/GenBank/DDBJ whole genome shotgun (WGS) entry which is preliminary data.</text>
</comment>
<evidence type="ECO:0000313" key="3">
    <source>
        <dbReference type="Proteomes" id="UP000663864"/>
    </source>
</evidence>
<dbReference type="Gene3D" id="1.25.40.10">
    <property type="entry name" value="Tetratricopeptide repeat domain"/>
    <property type="match status" value="1"/>
</dbReference>
<dbReference type="Proteomes" id="UP000663864">
    <property type="component" value="Unassembled WGS sequence"/>
</dbReference>
<name>A0A814TQ92_9BILA</name>
<dbReference type="InterPro" id="IPR019734">
    <property type="entry name" value="TPR_rpt"/>
</dbReference>
<proteinExistence type="predicted"/>
<accession>A0A814TQ92</accession>
<organism evidence="2 3">
    <name type="scientific">Rotaria sordida</name>
    <dbReference type="NCBI Taxonomy" id="392033"/>
    <lineage>
        <taxon>Eukaryota</taxon>
        <taxon>Metazoa</taxon>
        <taxon>Spiralia</taxon>
        <taxon>Gnathifera</taxon>
        <taxon>Rotifera</taxon>
        <taxon>Eurotatoria</taxon>
        <taxon>Bdelloidea</taxon>
        <taxon>Philodinida</taxon>
        <taxon>Philodinidae</taxon>
        <taxon>Rotaria</taxon>
    </lineage>
</organism>
<feature type="repeat" description="TPR" evidence="1">
    <location>
        <begin position="510"/>
        <end position="543"/>
    </location>
</feature>
<feature type="repeat" description="TPR" evidence="1">
    <location>
        <begin position="468"/>
        <end position="501"/>
    </location>
</feature>
<dbReference type="PROSITE" id="PS50005">
    <property type="entry name" value="TPR"/>
    <property type="match status" value="2"/>
</dbReference>